<accession>A0A1I7ISW1</accession>
<dbReference type="AlphaFoldDB" id="A0A1I7ISW1"/>
<reference evidence="3" key="1">
    <citation type="submission" date="2016-10" db="EMBL/GenBank/DDBJ databases">
        <authorList>
            <person name="Varghese N."/>
            <person name="Submissions S."/>
        </authorList>
    </citation>
    <scope>NUCLEOTIDE SEQUENCE [LARGE SCALE GENOMIC DNA]</scope>
    <source>
        <strain evidence="3">CGMCC 1.6981</strain>
    </source>
</reference>
<protein>
    <submittedName>
        <fullName evidence="2">Alginate production protein</fullName>
    </submittedName>
</protein>
<feature type="domain" description="Alginate export" evidence="1">
    <location>
        <begin position="106"/>
        <end position="433"/>
    </location>
</feature>
<dbReference type="RefSeq" id="WP_089796025.1">
    <property type="nucleotide sequence ID" value="NZ_FPBP01000008.1"/>
</dbReference>
<evidence type="ECO:0000259" key="1">
    <source>
        <dbReference type="Pfam" id="PF13372"/>
    </source>
</evidence>
<name>A0A1I7ISW1_9GAMM</name>
<dbReference type="SUPFAM" id="SSF56935">
    <property type="entry name" value="Porins"/>
    <property type="match status" value="1"/>
</dbReference>
<dbReference type="InterPro" id="IPR053728">
    <property type="entry name" value="Alginate_Permeability_Chnl"/>
</dbReference>
<keyword evidence="3" id="KW-1185">Reference proteome</keyword>
<gene>
    <name evidence="2" type="ORF">SAMN04487955_1088</name>
</gene>
<dbReference type="Pfam" id="PF13372">
    <property type="entry name" value="Alginate_exp"/>
    <property type="match status" value="1"/>
</dbReference>
<evidence type="ECO:0000313" key="2">
    <source>
        <dbReference type="EMBL" id="SFU75992.1"/>
    </source>
</evidence>
<dbReference type="EMBL" id="FPBP01000008">
    <property type="protein sequence ID" value="SFU75992.1"/>
    <property type="molecule type" value="Genomic_DNA"/>
</dbReference>
<sequence>MTYVKNLAVAGIVPIPGRQPRRWGRNTASMLSLALLASLSGFVFAQSSEDEAFLDRFEFEVWVDASFERLGNMDLDSRRSDGLSAVVPELGLGIDIDVSENIDGYMSLLAEGWQAVDRGRERSLEENESSLNVSELYFDFYEITDELSFRVGRQAFADTREWLYAEELDGIRAFYDYDDLSLELSASREREFTRDIFDNDASEERVNNYIVYGNYQLTDDHQAGAYALVRDDQLDSVNPIFYGLRASGAATDSLDYWLDLGHVRGRDGSDRLRGYGVDLGGTYRFDRPLEPSLTLAYAFGSGDSNPDSDVDRQFRQTGLHDNNGLFNGVQDFSYYGETLDPDLSNLKIVTAGLGIRPSQLSSVDLIYHHYEQDVATDDILEGSLLLVPTNGESRDVGQAIDLVLGYDAFEDLRLRSRLGYFMPGDAFGNSASDAYSLVLGFEYTF</sequence>
<proteinExistence type="predicted"/>
<organism evidence="2 3">
    <name type="scientific">Halomonas korlensis</name>
    <dbReference type="NCBI Taxonomy" id="463301"/>
    <lineage>
        <taxon>Bacteria</taxon>
        <taxon>Pseudomonadati</taxon>
        <taxon>Pseudomonadota</taxon>
        <taxon>Gammaproteobacteria</taxon>
        <taxon>Oceanospirillales</taxon>
        <taxon>Halomonadaceae</taxon>
        <taxon>Halomonas</taxon>
    </lineage>
</organism>
<dbReference type="Gene3D" id="2.40.160.100">
    <property type="match status" value="1"/>
</dbReference>
<evidence type="ECO:0000313" key="3">
    <source>
        <dbReference type="Proteomes" id="UP000198693"/>
    </source>
</evidence>
<dbReference type="OrthoDB" id="6189846at2"/>
<dbReference type="InterPro" id="IPR025388">
    <property type="entry name" value="Alginate_export_dom"/>
</dbReference>
<dbReference type="Proteomes" id="UP000198693">
    <property type="component" value="Unassembled WGS sequence"/>
</dbReference>